<evidence type="ECO:0000256" key="7">
    <source>
        <dbReference type="ARBA" id="ARBA00023136"/>
    </source>
</evidence>
<feature type="transmembrane region" description="Helical" evidence="8">
    <location>
        <begin position="78"/>
        <end position="99"/>
    </location>
</feature>
<comment type="caution">
    <text evidence="9">The sequence shown here is derived from an EMBL/GenBank/DDBJ whole genome shotgun (WGS) entry which is preliminary data.</text>
</comment>
<dbReference type="OrthoDB" id="5540917at2"/>
<feature type="transmembrane region" description="Helical" evidence="8">
    <location>
        <begin position="145"/>
        <end position="163"/>
    </location>
</feature>
<dbReference type="RefSeq" id="WP_038049462.1">
    <property type="nucleotide sequence ID" value="NZ_JMFG01000020.1"/>
</dbReference>
<sequence>MNERFLALWREPATRFVLLFAAWLTVLFLLLALKPVNDHLVEPYTAFIAQEAAVVLRWFGVEAQAVGMTLSSPRFSVAIFHGCNGLEASIVLLSGILAFPSRWRWKAFGVVLGLLVIHVVNLVRVLSLFVLGMVKREWFSAFHNVIWQVVIVVLAVALLVVWAQYGKSRALAAPAEMGRG</sequence>
<evidence type="ECO:0000256" key="4">
    <source>
        <dbReference type="ARBA" id="ARBA00022692"/>
    </source>
</evidence>
<proteinExistence type="predicted"/>
<evidence type="ECO:0000256" key="2">
    <source>
        <dbReference type="ARBA" id="ARBA00022475"/>
    </source>
</evidence>
<accession>A0A062XS00</accession>
<evidence type="ECO:0000256" key="3">
    <source>
        <dbReference type="ARBA" id="ARBA00022670"/>
    </source>
</evidence>
<protein>
    <recommendedName>
        <fullName evidence="11">Exosortase H</fullName>
    </recommendedName>
</protein>
<dbReference type="NCBIfam" id="TIGR04178">
    <property type="entry name" value="exo_archaeo"/>
    <property type="match status" value="1"/>
</dbReference>
<keyword evidence="5" id="KW-0378">Hydrolase</keyword>
<dbReference type="Proteomes" id="UP000027284">
    <property type="component" value="Unassembled WGS sequence"/>
</dbReference>
<evidence type="ECO:0000256" key="1">
    <source>
        <dbReference type="ARBA" id="ARBA00004651"/>
    </source>
</evidence>
<dbReference type="AlphaFoldDB" id="A0A062XS00"/>
<keyword evidence="4 8" id="KW-0812">Transmembrane</keyword>
<organism evidence="9 10">
    <name type="scientific">Thermoanaerobaculum aquaticum</name>
    <dbReference type="NCBI Taxonomy" id="1312852"/>
    <lineage>
        <taxon>Bacteria</taxon>
        <taxon>Pseudomonadati</taxon>
        <taxon>Acidobacteriota</taxon>
        <taxon>Thermoanaerobaculia</taxon>
        <taxon>Thermoanaerobaculales</taxon>
        <taxon>Thermoanaerobaculaceae</taxon>
        <taxon>Thermoanaerobaculum</taxon>
    </lineage>
</organism>
<keyword evidence="3" id="KW-0645">Protease</keyword>
<dbReference type="InterPro" id="IPR026392">
    <property type="entry name" value="Exo/Archaeosortase_dom"/>
</dbReference>
<dbReference type="NCBIfam" id="TIGR04177">
    <property type="entry name" value="exosort_XrtH"/>
    <property type="match status" value="1"/>
</dbReference>
<evidence type="ECO:0000256" key="8">
    <source>
        <dbReference type="SAM" id="Phobius"/>
    </source>
</evidence>
<evidence type="ECO:0008006" key="11">
    <source>
        <dbReference type="Google" id="ProtNLM"/>
    </source>
</evidence>
<keyword evidence="6 8" id="KW-1133">Transmembrane helix</keyword>
<dbReference type="Pfam" id="PF09721">
    <property type="entry name" value="Exosortase_EpsH"/>
    <property type="match status" value="1"/>
</dbReference>
<feature type="transmembrane region" description="Helical" evidence="8">
    <location>
        <begin position="111"/>
        <end position="133"/>
    </location>
</feature>
<dbReference type="InterPro" id="IPR026441">
    <property type="entry name" value="Exosort_XrtH"/>
</dbReference>
<reference evidence="9 10" key="1">
    <citation type="submission" date="2014-04" db="EMBL/GenBank/DDBJ databases">
        <title>The Genome Sequence of Thermoanaerobaculum aquaticum MP-01, The First Cultivated Group 23 Acidobacterium.</title>
        <authorList>
            <person name="Stamps B.W."/>
            <person name="Losey N.A."/>
            <person name="Lawson P.A."/>
            <person name="Stevenson B.S."/>
        </authorList>
    </citation>
    <scope>NUCLEOTIDE SEQUENCE [LARGE SCALE GENOMIC DNA]</scope>
    <source>
        <strain evidence="9 10">MP-01</strain>
    </source>
</reference>
<keyword evidence="10" id="KW-1185">Reference proteome</keyword>
<evidence type="ECO:0000256" key="6">
    <source>
        <dbReference type="ARBA" id="ARBA00022989"/>
    </source>
</evidence>
<dbReference type="EMBL" id="JMFG01000020">
    <property type="protein sequence ID" value="KDA53613.1"/>
    <property type="molecule type" value="Genomic_DNA"/>
</dbReference>
<evidence type="ECO:0000256" key="5">
    <source>
        <dbReference type="ARBA" id="ARBA00022801"/>
    </source>
</evidence>
<gene>
    <name evidence="9" type="ORF">EG19_05280</name>
</gene>
<evidence type="ECO:0000313" key="10">
    <source>
        <dbReference type="Proteomes" id="UP000027284"/>
    </source>
</evidence>
<feature type="transmembrane region" description="Helical" evidence="8">
    <location>
        <begin position="12"/>
        <end position="33"/>
    </location>
</feature>
<dbReference type="STRING" id="1312852.EG19_05280"/>
<dbReference type="GO" id="GO:0008233">
    <property type="term" value="F:peptidase activity"/>
    <property type="evidence" value="ECO:0007669"/>
    <property type="project" value="UniProtKB-KW"/>
</dbReference>
<dbReference type="GO" id="GO:0006508">
    <property type="term" value="P:proteolysis"/>
    <property type="evidence" value="ECO:0007669"/>
    <property type="project" value="UniProtKB-KW"/>
</dbReference>
<dbReference type="InterPro" id="IPR019127">
    <property type="entry name" value="Exosortase"/>
</dbReference>
<name>A0A062XS00_9BACT</name>
<keyword evidence="2" id="KW-1003">Cell membrane</keyword>
<dbReference type="GO" id="GO:0005886">
    <property type="term" value="C:plasma membrane"/>
    <property type="evidence" value="ECO:0007669"/>
    <property type="project" value="UniProtKB-SubCell"/>
</dbReference>
<comment type="subcellular location">
    <subcellularLocation>
        <location evidence="1">Cell membrane</location>
        <topology evidence="1">Multi-pass membrane protein</topology>
    </subcellularLocation>
</comment>
<evidence type="ECO:0000313" key="9">
    <source>
        <dbReference type="EMBL" id="KDA53613.1"/>
    </source>
</evidence>
<keyword evidence="7 8" id="KW-0472">Membrane</keyword>